<dbReference type="Proteomes" id="UP000565441">
    <property type="component" value="Unassembled WGS sequence"/>
</dbReference>
<dbReference type="SMART" id="SM00257">
    <property type="entry name" value="LysM"/>
    <property type="match status" value="1"/>
</dbReference>
<evidence type="ECO:0000313" key="4">
    <source>
        <dbReference type="Proteomes" id="UP000565441"/>
    </source>
</evidence>
<evidence type="ECO:0000256" key="1">
    <source>
        <dbReference type="SAM" id="MobiDB-lite"/>
    </source>
</evidence>
<dbReference type="PROSITE" id="PS51782">
    <property type="entry name" value="LYSM"/>
    <property type="match status" value="1"/>
</dbReference>
<proteinExistence type="predicted"/>
<dbReference type="Gene3D" id="3.10.350.10">
    <property type="entry name" value="LysM domain"/>
    <property type="match status" value="1"/>
</dbReference>
<accession>A0A8H5M4F2</accession>
<comment type="caution">
    <text evidence="3">The sequence shown here is derived from an EMBL/GenBank/DDBJ whole genome shotgun (WGS) entry which is preliminary data.</text>
</comment>
<protein>
    <recommendedName>
        <fullName evidence="2">LysM domain-containing protein</fullName>
    </recommendedName>
</protein>
<feature type="compositionally biased region" description="Polar residues" evidence="1">
    <location>
        <begin position="248"/>
        <end position="258"/>
    </location>
</feature>
<dbReference type="OrthoDB" id="2107166at2759"/>
<feature type="domain" description="LysM" evidence="2">
    <location>
        <begin position="137"/>
        <end position="181"/>
    </location>
</feature>
<sequence>MSMDYGHRLSSIASNTLDLLTLDPYAEKESSVASRNNEDERCQRDTLSFRRRSLETMDESSSIAFGKHTRSCTDFDISTSSGSIYPLRSAGLASEPNDAGITRPHLSRVLNVDTLVDAPPVEADSIPDTSVEVKDVLVHEINSGDSLAGVALKYGISMAELRRANQLWASDSIHLRAELYIPVDKAARLKPIPADNLITITPAEEIPNPMDPSFYIRNAQEFQAIRRPSDTETIRRVPASQLAFFPPSSVNKTASQSRLPHDHVRSASASASHHTRYASHPSISLTSLLTSLPIAASTRDTIIARLSFDSVSSSYSDREEEADSHELEDVRPIEATGVHNETRYSAPLLTPKAIHRTPRIAAPAESQNSSSTMRSHTHIGQLSGSSQAYIPSHPQIRTVQMEPSPKMQLPPLKDGLSFSKGKAKTRRNLLDIDFELDSTTSTA</sequence>
<dbReference type="EMBL" id="JAACJP010000013">
    <property type="protein sequence ID" value="KAF5380513.1"/>
    <property type="molecule type" value="Genomic_DNA"/>
</dbReference>
<dbReference type="InterPro" id="IPR036779">
    <property type="entry name" value="LysM_dom_sf"/>
</dbReference>
<dbReference type="InterPro" id="IPR018392">
    <property type="entry name" value="LysM"/>
</dbReference>
<dbReference type="PANTHER" id="PTHR20932">
    <property type="entry name" value="LYSM AND PUTATIVE PEPTIDOGLYCAN-BINDING DOMAIN-CONTAINING PROTEIN"/>
    <property type="match status" value="1"/>
</dbReference>
<organism evidence="3 4">
    <name type="scientific">Tricholomella constricta</name>
    <dbReference type="NCBI Taxonomy" id="117010"/>
    <lineage>
        <taxon>Eukaryota</taxon>
        <taxon>Fungi</taxon>
        <taxon>Dikarya</taxon>
        <taxon>Basidiomycota</taxon>
        <taxon>Agaricomycotina</taxon>
        <taxon>Agaricomycetes</taxon>
        <taxon>Agaricomycetidae</taxon>
        <taxon>Agaricales</taxon>
        <taxon>Tricholomatineae</taxon>
        <taxon>Lyophyllaceae</taxon>
        <taxon>Tricholomella</taxon>
    </lineage>
</organism>
<keyword evidence="4" id="KW-1185">Reference proteome</keyword>
<feature type="compositionally biased region" description="Low complexity" evidence="1">
    <location>
        <begin position="266"/>
        <end position="275"/>
    </location>
</feature>
<name>A0A8H5M4F2_9AGAR</name>
<feature type="region of interest" description="Disordered" evidence="1">
    <location>
        <begin position="247"/>
        <end position="275"/>
    </location>
</feature>
<evidence type="ECO:0000259" key="2">
    <source>
        <dbReference type="PROSITE" id="PS51782"/>
    </source>
</evidence>
<reference evidence="3 4" key="1">
    <citation type="journal article" date="2020" name="ISME J.">
        <title>Uncovering the hidden diversity of litter-decomposition mechanisms in mushroom-forming fungi.</title>
        <authorList>
            <person name="Floudas D."/>
            <person name="Bentzer J."/>
            <person name="Ahren D."/>
            <person name="Johansson T."/>
            <person name="Persson P."/>
            <person name="Tunlid A."/>
        </authorList>
    </citation>
    <scope>NUCLEOTIDE SEQUENCE [LARGE SCALE GENOMIC DNA]</scope>
    <source>
        <strain evidence="3 4">CBS 661.87</strain>
    </source>
</reference>
<evidence type="ECO:0000313" key="3">
    <source>
        <dbReference type="EMBL" id="KAF5380513.1"/>
    </source>
</evidence>
<dbReference type="CDD" id="cd00118">
    <property type="entry name" value="LysM"/>
    <property type="match status" value="1"/>
</dbReference>
<feature type="region of interest" description="Disordered" evidence="1">
    <location>
        <begin position="313"/>
        <end position="344"/>
    </location>
</feature>
<dbReference type="InterPro" id="IPR045030">
    <property type="entry name" value="LYSM1-4"/>
</dbReference>
<gene>
    <name evidence="3" type="ORF">D9615_004747</name>
</gene>
<dbReference type="PANTHER" id="PTHR20932:SF8">
    <property type="entry name" value="LD22649P"/>
    <property type="match status" value="1"/>
</dbReference>
<dbReference type="SUPFAM" id="SSF54106">
    <property type="entry name" value="LysM domain"/>
    <property type="match status" value="1"/>
</dbReference>
<dbReference type="Pfam" id="PF01476">
    <property type="entry name" value="LysM"/>
    <property type="match status" value="1"/>
</dbReference>
<dbReference type="AlphaFoldDB" id="A0A8H5M4F2"/>